<proteinExistence type="inferred from homology"/>
<dbReference type="InterPro" id="IPR015424">
    <property type="entry name" value="PyrdxlP-dep_Trfase"/>
</dbReference>
<feature type="modified residue" description="N6-(pyridoxal phosphate)lysine" evidence="6">
    <location>
        <position position="209"/>
    </location>
</feature>
<keyword evidence="4 8" id="KW-0456">Lyase</keyword>
<name>A0A0N9VM80_9GAMM</name>
<sequence>MKNCTQTQLIHAPRKAPQYISTVQPPLFRASTIIFENTNALFDRHWTDPYDYSYGTHGTPTTFTLGDNIAQIEGGDFCLLAPSGLSAINLVNSCFLKHGDEVWVADNIYGPNMEHLNNLQDRYGIEVKVYNSIDINTFTPTKKASLLWLEAAGSVTLEFPNLIALVKKAKELQILTVLDNTWGAGLAFNAFDFSSEHLSVDITVHALTKYPSGGGDILMGSIVTKNKEFYHKLFRMHAIQGIAVSGDDVAQIQRSLSSMKLRYEHQSKSTLTLLEWLKEQKEFVQVLHPADSESAGHKYWKDICKEGHSAGLVSVIFDSKYSLSDIRKFCDALTLFKLGFSWGGPVSLVMLYNLKDMRVLNHPHLKQGLLVRFCIGLEEPQDLINDIKHALKLLE</sequence>
<comment type="similarity">
    <text evidence="2 7">Belongs to the trans-sulfuration enzymes family.</text>
</comment>
<dbReference type="STRING" id="1324350.AOY20_02370"/>
<dbReference type="InterPro" id="IPR006233">
    <property type="entry name" value="Cys_b_lyase_bac"/>
</dbReference>
<dbReference type="PANTHER" id="PTHR43500:SF1">
    <property type="entry name" value="CYSTATHIONINE BETA-LYASE-RELATED"/>
    <property type="match status" value="1"/>
</dbReference>
<dbReference type="EMBL" id="CP012808">
    <property type="protein sequence ID" value="ALH94476.1"/>
    <property type="molecule type" value="Genomic_DNA"/>
</dbReference>
<dbReference type="Gene3D" id="3.90.1150.10">
    <property type="entry name" value="Aspartate Aminotransferase, domain 1"/>
    <property type="match status" value="1"/>
</dbReference>
<dbReference type="InterPro" id="IPR015422">
    <property type="entry name" value="PyrdxlP-dep_Trfase_small"/>
</dbReference>
<dbReference type="PIRSF" id="PIRSF001434">
    <property type="entry name" value="CGS"/>
    <property type="match status" value="1"/>
</dbReference>
<dbReference type="RefSeq" id="WP_054580380.1">
    <property type="nucleotide sequence ID" value="NZ_CP012808.1"/>
</dbReference>
<dbReference type="KEGG" id="aei:AOY20_02370"/>
<evidence type="ECO:0000256" key="2">
    <source>
        <dbReference type="ARBA" id="ARBA00009077"/>
    </source>
</evidence>
<accession>A0A0N9VM80</accession>
<dbReference type="Gene3D" id="3.40.640.10">
    <property type="entry name" value="Type I PLP-dependent aspartate aminotransferase-like (Major domain)"/>
    <property type="match status" value="1"/>
</dbReference>
<dbReference type="InterPro" id="IPR000277">
    <property type="entry name" value="Cys/Met-Metab_PyrdxlP-dep_enz"/>
</dbReference>
<evidence type="ECO:0000256" key="5">
    <source>
        <dbReference type="ARBA" id="ARBA00047517"/>
    </source>
</evidence>
<dbReference type="SUPFAM" id="SSF53383">
    <property type="entry name" value="PLP-dependent transferases"/>
    <property type="match status" value="1"/>
</dbReference>
<protein>
    <submittedName>
        <fullName evidence="8">Cystathionine beta-lyase</fullName>
        <ecNumber evidence="8">4.4.1.8</ecNumber>
    </submittedName>
</protein>
<organism evidence="8 9">
    <name type="scientific">Acinetobacter equi</name>
    <dbReference type="NCBI Taxonomy" id="1324350"/>
    <lineage>
        <taxon>Bacteria</taxon>
        <taxon>Pseudomonadati</taxon>
        <taxon>Pseudomonadota</taxon>
        <taxon>Gammaproteobacteria</taxon>
        <taxon>Moraxellales</taxon>
        <taxon>Moraxellaceae</taxon>
        <taxon>Acinetobacter</taxon>
    </lineage>
</organism>
<dbReference type="GO" id="GO:0047804">
    <property type="term" value="F:cysteine-S-conjugate beta-lyase activity"/>
    <property type="evidence" value="ECO:0007669"/>
    <property type="project" value="InterPro"/>
</dbReference>
<evidence type="ECO:0000256" key="6">
    <source>
        <dbReference type="PIRSR" id="PIRSR001434-2"/>
    </source>
</evidence>
<dbReference type="GO" id="GO:0030170">
    <property type="term" value="F:pyridoxal phosphate binding"/>
    <property type="evidence" value="ECO:0007669"/>
    <property type="project" value="InterPro"/>
</dbReference>
<dbReference type="GO" id="GO:0019450">
    <property type="term" value="P:L-cysteine catabolic process to pyruvate"/>
    <property type="evidence" value="ECO:0007669"/>
    <property type="project" value="TreeGrafter"/>
</dbReference>
<reference evidence="8 9" key="1">
    <citation type="journal article" date="2015" name="Int. J. Syst. Evol. Microbiol.">
        <title>Acinetobacter equi sp. nov. isolated from horse faeces.</title>
        <authorList>
            <person name="Poppel M.T."/>
            <person name="Skiebe E."/>
            <person name="Laue M."/>
            <person name="Bergmann H."/>
            <person name="Ebersberger I."/>
            <person name="Garn T."/>
            <person name="Fruth A."/>
            <person name="Baumgardt S."/>
            <person name="Busse H.J."/>
            <person name="Wilharm G."/>
        </authorList>
    </citation>
    <scope>NUCLEOTIDE SEQUENCE [LARGE SCALE GENOMIC DNA]</scope>
    <source>
        <strain evidence="8 9">114</strain>
    </source>
</reference>
<dbReference type="EC" id="4.4.1.8" evidence="8"/>
<keyword evidence="3 6" id="KW-0663">Pyridoxal phosphate</keyword>
<evidence type="ECO:0000256" key="3">
    <source>
        <dbReference type="ARBA" id="ARBA00022898"/>
    </source>
</evidence>
<comment type="cofactor">
    <cofactor evidence="1 7">
        <name>pyridoxal 5'-phosphate</name>
        <dbReference type="ChEBI" id="CHEBI:597326"/>
    </cofactor>
</comment>
<evidence type="ECO:0000256" key="1">
    <source>
        <dbReference type="ARBA" id="ARBA00001933"/>
    </source>
</evidence>
<dbReference type="InterPro" id="IPR015421">
    <property type="entry name" value="PyrdxlP-dep_Trfase_major"/>
</dbReference>
<keyword evidence="9" id="KW-1185">Reference proteome</keyword>
<dbReference type="Proteomes" id="UP000064939">
    <property type="component" value="Chromosome"/>
</dbReference>
<dbReference type="Pfam" id="PF01053">
    <property type="entry name" value="Cys_Met_Meta_PP"/>
    <property type="match status" value="1"/>
</dbReference>
<evidence type="ECO:0000256" key="4">
    <source>
        <dbReference type="ARBA" id="ARBA00023239"/>
    </source>
</evidence>
<dbReference type="OrthoDB" id="9805807at2"/>
<dbReference type="PANTHER" id="PTHR43500">
    <property type="entry name" value="CYSTATHIONINE BETA-LYASE-RELATED"/>
    <property type="match status" value="1"/>
</dbReference>
<comment type="catalytic activity">
    <reaction evidence="5">
        <text>L,L-cystathionine + H2O = L-homocysteine + pyruvate + NH4(+)</text>
        <dbReference type="Rhea" id="RHEA:13965"/>
        <dbReference type="ChEBI" id="CHEBI:15361"/>
        <dbReference type="ChEBI" id="CHEBI:15377"/>
        <dbReference type="ChEBI" id="CHEBI:28938"/>
        <dbReference type="ChEBI" id="CHEBI:58161"/>
        <dbReference type="ChEBI" id="CHEBI:58199"/>
    </reaction>
</comment>
<dbReference type="AlphaFoldDB" id="A0A0N9VM80"/>
<gene>
    <name evidence="8" type="ORF">AOY20_02370</name>
</gene>
<evidence type="ECO:0000313" key="8">
    <source>
        <dbReference type="EMBL" id="ALH94476.1"/>
    </source>
</evidence>
<evidence type="ECO:0000256" key="7">
    <source>
        <dbReference type="RuleBase" id="RU362118"/>
    </source>
</evidence>
<dbReference type="GO" id="GO:0019346">
    <property type="term" value="P:transsulfuration"/>
    <property type="evidence" value="ECO:0007669"/>
    <property type="project" value="InterPro"/>
</dbReference>
<evidence type="ECO:0000313" key="9">
    <source>
        <dbReference type="Proteomes" id="UP000064939"/>
    </source>
</evidence>